<evidence type="ECO:0000313" key="5">
    <source>
        <dbReference type="Proteomes" id="UP000067320"/>
    </source>
</evidence>
<feature type="signal peptide" evidence="1">
    <location>
        <begin position="1"/>
        <end position="23"/>
    </location>
</feature>
<proteinExistence type="predicted"/>
<keyword evidence="5" id="KW-1185">Reference proteome</keyword>
<accession>K8A6W8</accession>
<dbReference type="OrthoDB" id="6046808at2"/>
<dbReference type="Proteomes" id="UP000067320">
    <property type="component" value="Chromosome"/>
</dbReference>
<organism evidence="3 4">
    <name type="scientific">Cronobacter condimenti 1330</name>
    <dbReference type="NCBI Taxonomy" id="1073999"/>
    <lineage>
        <taxon>Bacteria</taxon>
        <taxon>Pseudomonadati</taxon>
        <taxon>Pseudomonadota</taxon>
        <taxon>Gammaproteobacteria</taxon>
        <taxon>Enterobacterales</taxon>
        <taxon>Enterobacteriaceae</taxon>
        <taxon>Cronobacter</taxon>
    </lineage>
</organism>
<feature type="chain" id="PRO_5009968194" description="Type 1 fimbrial protein" evidence="1">
    <location>
        <begin position="24"/>
        <end position="100"/>
    </location>
</feature>
<dbReference type="PATRIC" id="fig|1073999.7.peg.1565"/>
<reference evidence="5" key="2">
    <citation type="submission" date="2015-07" db="EMBL/GenBank/DDBJ databases">
        <authorList>
            <person name="Moine D."/>
            <person name="Kassam M."/>
        </authorList>
    </citation>
    <scope>NUCLEOTIDE SEQUENCE [LARGE SCALE GENOMIC DNA]</scope>
    <source>
        <strain evidence="5">LMG 26250</strain>
    </source>
</reference>
<evidence type="ECO:0000313" key="4">
    <source>
        <dbReference type="Proteomes" id="UP000009340"/>
    </source>
</evidence>
<dbReference type="Proteomes" id="UP000009340">
    <property type="component" value="Unassembled WGS sequence"/>
</dbReference>
<dbReference type="STRING" id="1073999.AFK62_07580"/>
<reference evidence="2 5" key="4">
    <citation type="journal article" date="2016" name="Genome Announc.">
        <title>Fully Closed Genome Sequences of Five Type Strains of the Genus Cronobacter and One Cronobacter sakazakii Strain.</title>
        <authorList>
            <person name="Moine D."/>
            <person name="Kassam M."/>
            <person name="Baert L."/>
            <person name="Tang Y."/>
            <person name="Barretto C."/>
            <person name="Ngom Bru C."/>
            <person name="Klijn A."/>
            <person name="Descombes P."/>
        </authorList>
    </citation>
    <scope>NUCLEOTIDE SEQUENCE [LARGE SCALE GENOMIC DNA]</scope>
    <source>
        <strain evidence="2 5">LMG 26250</strain>
    </source>
</reference>
<gene>
    <name evidence="2" type="ORF">AFK62_07580</name>
    <name evidence="3" type="ORF">BN137_732</name>
</gene>
<dbReference type="EMBL" id="CAKW01000024">
    <property type="protein sequence ID" value="CCJ71394.1"/>
    <property type="molecule type" value="Genomic_DNA"/>
</dbReference>
<protein>
    <recommendedName>
        <fullName evidence="6">Type 1 fimbrial protein</fullName>
    </recommendedName>
</protein>
<keyword evidence="1" id="KW-0732">Signal</keyword>
<sequence length="100" mass="11083">MRKPLFATLIIAASVFSSLPVLASSGGTLTFHGAIVEEVCSVTQATARIDLRCPRGHRLHRQTLFLRGDGPHEHDSAWVHSRFDYLNATHTLGILTLTYR</sequence>
<name>K8A6W8_9ENTR</name>
<evidence type="ECO:0000313" key="2">
    <source>
        <dbReference type="EMBL" id="ALB62370.1"/>
    </source>
</evidence>
<reference evidence="5" key="3">
    <citation type="submission" date="2015-09" db="EMBL/GenBank/DDBJ databases">
        <title>Cronobacter genome sequencing and assembly.</title>
        <authorList>
            <person name="Descombes P."/>
            <person name="Baert L."/>
            <person name="Ngom-Bru C."/>
            <person name="Barretto C."/>
        </authorList>
    </citation>
    <scope>NUCLEOTIDE SEQUENCE [LARGE SCALE GENOMIC DNA]</scope>
    <source>
        <strain evidence="5">LMG 26250</strain>
    </source>
</reference>
<evidence type="ECO:0008006" key="6">
    <source>
        <dbReference type="Google" id="ProtNLM"/>
    </source>
</evidence>
<dbReference type="RefSeq" id="WP_007666060.1">
    <property type="nucleotide sequence ID" value="NZ_CAKW01000024.1"/>
</dbReference>
<dbReference type="KEGG" id="ccon:AFK62_07580"/>
<evidence type="ECO:0000256" key="1">
    <source>
        <dbReference type="SAM" id="SignalP"/>
    </source>
</evidence>
<reference evidence="3" key="1">
    <citation type="submission" date="2012-07" db="EMBL/GenBank/DDBJ databases">
        <authorList>
            <person name="Cummings C."/>
        </authorList>
    </citation>
    <scope>NUCLEOTIDE SEQUENCE</scope>
    <source>
        <strain evidence="3">1330</strain>
    </source>
</reference>
<dbReference type="AlphaFoldDB" id="K8A6W8"/>
<evidence type="ECO:0000313" key="3">
    <source>
        <dbReference type="EMBL" id="CCJ71394.1"/>
    </source>
</evidence>
<dbReference type="EMBL" id="CP012264">
    <property type="protein sequence ID" value="ALB62370.1"/>
    <property type="molecule type" value="Genomic_DNA"/>
</dbReference>